<evidence type="ECO:0000313" key="3">
    <source>
        <dbReference type="Proteomes" id="UP001232493"/>
    </source>
</evidence>
<proteinExistence type="predicted"/>
<organism evidence="2 3">
    <name type="scientific">Marinitoga aeolica</name>
    <dbReference type="NCBI Taxonomy" id="2809031"/>
    <lineage>
        <taxon>Bacteria</taxon>
        <taxon>Thermotogati</taxon>
        <taxon>Thermotogota</taxon>
        <taxon>Thermotogae</taxon>
        <taxon>Petrotogales</taxon>
        <taxon>Petrotogaceae</taxon>
        <taxon>Marinitoga</taxon>
    </lineage>
</organism>
<dbReference type="Proteomes" id="UP001232493">
    <property type="component" value="Chromosome"/>
</dbReference>
<dbReference type="RefSeq" id="WP_280997525.1">
    <property type="nucleotide sequence ID" value="NZ_CP069362.1"/>
</dbReference>
<gene>
    <name evidence="2" type="ORF">JRV97_07040</name>
</gene>
<evidence type="ECO:0000313" key="2">
    <source>
        <dbReference type="EMBL" id="WGS64131.1"/>
    </source>
</evidence>
<keyword evidence="3" id="KW-1185">Reference proteome</keyword>
<dbReference type="EMBL" id="CP069362">
    <property type="protein sequence ID" value="WGS64131.1"/>
    <property type="molecule type" value="Genomic_DNA"/>
</dbReference>
<feature type="transmembrane region" description="Helical" evidence="1">
    <location>
        <begin position="6"/>
        <end position="27"/>
    </location>
</feature>
<keyword evidence="1" id="KW-1133">Transmembrane helix</keyword>
<evidence type="ECO:0008006" key="4">
    <source>
        <dbReference type="Google" id="ProtNLM"/>
    </source>
</evidence>
<keyword evidence="1" id="KW-0472">Membrane</keyword>
<protein>
    <recommendedName>
        <fullName evidence="4">Adhesin domain-containing protein</fullName>
    </recommendedName>
</protein>
<name>A0ABY8PNA4_9BACT</name>
<keyword evidence="1" id="KW-0812">Transmembrane</keyword>
<evidence type="ECO:0000256" key="1">
    <source>
        <dbReference type="SAM" id="Phobius"/>
    </source>
</evidence>
<accession>A0ABY8PNA4</accession>
<sequence>MREYWYFLPLVGVIFILMAFQISDYSIKENTAIPDKITDLKGITEIELNGLNINIKFDPESDRIFYSNILKTSIINGKLKLDSMGKDKNMEIVIGSKNKFNRIKINGLNIQISGKLNSENFNVDGANVIFKDNTFFQGNKIIVNGTNVIIKGEYDMNIANISGISTNIDIQVINCKDIKFDGISVNAKIEYKDTWEGVRTINYDGVSNNVTIRMRKDNKGELKSNKKIKIIRF</sequence>
<reference evidence="2 3" key="1">
    <citation type="submission" date="2021-02" db="EMBL/GenBank/DDBJ databases">
        <title>Characterization of Marinitoga sp. nov. str. BP5-C20A.</title>
        <authorList>
            <person name="Erauso G."/>
            <person name="Postec A."/>
        </authorList>
    </citation>
    <scope>NUCLEOTIDE SEQUENCE [LARGE SCALE GENOMIC DNA]</scope>
    <source>
        <strain evidence="2 3">BP5-C20A</strain>
    </source>
</reference>